<evidence type="ECO:0000256" key="4">
    <source>
        <dbReference type="ARBA" id="ARBA00022692"/>
    </source>
</evidence>
<name>A0A6J7KAB7_9ZZZZ</name>
<feature type="transmembrane region" description="Helical" evidence="7">
    <location>
        <begin position="334"/>
        <end position="356"/>
    </location>
</feature>
<keyword evidence="4 7" id="KW-0812">Transmembrane</keyword>
<dbReference type="Pfam" id="PF26314">
    <property type="entry name" value="MptA_B_family"/>
    <property type="match status" value="1"/>
</dbReference>
<feature type="transmembrane region" description="Helical" evidence="7">
    <location>
        <begin position="93"/>
        <end position="112"/>
    </location>
</feature>
<organism evidence="8">
    <name type="scientific">freshwater metagenome</name>
    <dbReference type="NCBI Taxonomy" id="449393"/>
    <lineage>
        <taxon>unclassified sequences</taxon>
        <taxon>metagenomes</taxon>
        <taxon>ecological metagenomes</taxon>
    </lineage>
</organism>
<proteinExistence type="predicted"/>
<evidence type="ECO:0000256" key="2">
    <source>
        <dbReference type="ARBA" id="ARBA00022676"/>
    </source>
</evidence>
<comment type="subcellular location">
    <subcellularLocation>
        <location evidence="1">Membrane</location>
        <topology evidence="1">Multi-pass membrane protein</topology>
    </subcellularLocation>
</comment>
<dbReference type="GO" id="GO:0016757">
    <property type="term" value="F:glycosyltransferase activity"/>
    <property type="evidence" value="ECO:0007669"/>
    <property type="project" value="UniProtKB-KW"/>
</dbReference>
<feature type="transmembrane region" description="Helical" evidence="7">
    <location>
        <begin position="363"/>
        <end position="382"/>
    </location>
</feature>
<protein>
    <submittedName>
        <fullName evidence="8">Unannotated protein</fullName>
    </submittedName>
</protein>
<feature type="transmembrane region" description="Helical" evidence="7">
    <location>
        <begin position="237"/>
        <end position="259"/>
    </location>
</feature>
<feature type="transmembrane region" description="Helical" evidence="7">
    <location>
        <begin position="457"/>
        <end position="476"/>
    </location>
</feature>
<gene>
    <name evidence="8" type="ORF">UFOPK3772_01624</name>
</gene>
<keyword evidence="5 7" id="KW-1133">Transmembrane helix</keyword>
<reference evidence="8" key="1">
    <citation type="submission" date="2020-05" db="EMBL/GenBank/DDBJ databases">
        <authorList>
            <person name="Chiriac C."/>
            <person name="Salcher M."/>
            <person name="Ghai R."/>
            <person name="Kavagutti S V."/>
        </authorList>
    </citation>
    <scope>NUCLEOTIDE SEQUENCE</scope>
</reference>
<feature type="transmembrane region" description="Helical" evidence="7">
    <location>
        <begin position="20"/>
        <end position="38"/>
    </location>
</feature>
<evidence type="ECO:0000256" key="5">
    <source>
        <dbReference type="ARBA" id="ARBA00022989"/>
    </source>
</evidence>
<feature type="transmembrane region" description="Helical" evidence="7">
    <location>
        <begin position="394"/>
        <end position="416"/>
    </location>
</feature>
<feature type="transmembrane region" description="Helical" evidence="7">
    <location>
        <begin position="295"/>
        <end position="314"/>
    </location>
</feature>
<feature type="transmembrane region" description="Helical" evidence="7">
    <location>
        <begin position="265"/>
        <end position="283"/>
    </location>
</feature>
<evidence type="ECO:0000256" key="3">
    <source>
        <dbReference type="ARBA" id="ARBA00022679"/>
    </source>
</evidence>
<evidence type="ECO:0000313" key="8">
    <source>
        <dbReference type="EMBL" id="CAB4952231.1"/>
    </source>
</evidence>
<feature type="transmembrane region" description="Helical" evidence="7">
    <location>
        <begin position="59"/>
        <end position="81"/>
    </location>
</feature>
<dbReference type="GO" id="GO:0016020">
    <property type="term" value="C:membrane"/>
    <property type="evidence" value="ECO:0007669"/>
    <property type="project" value="UniProtKB-SubCell"/>
</dbReference>
<dbReference type="NCBIfam" id="NF038066">
    <property type="entry name" value="MptB"/>
    <property type="match status" value="1"/>
</dbReference>
<feature type="transmembrane region" description="Helical" evidence="7">
    <location>
        <begin position="178"/>
        <end position="200"/>
    </location>
</feature>
<dbReference type="InterPro" id="IPR049829">
    <property type="entry name" value="MptA/B-like"/>
</dbReference>
<feature type="transmembrane region" description="Helical" evidence="7">
    <location>
        <begin position="428"/>
        <end position="445"/>
    </location>
</feature>
<keyword evidence="2" id="KW-0328">Glycosyltransferase</keyword>
<dbReference type="EMBL" id="CAFBNE010000048">
    <property type="protein sequence ID" value="CAB4952231.1"/>
    <property type="molecule type" value="Genomic_DNA"/>
</dbReference>
<dbReference type="AlphaFoldDB" id="A0A6J7KAB7"/>
<keyword evidence="6 7" id="KW-0472">Membrane</keyword>
<evidence type="ECO:0000256" key="1">
    <source>
        <dbReference type="ARBA" id="ARBA00004141"/>
    </source>
</evidence>
<evidence type="ECO:0000256" key="7">
    <source>
        <dbReference type="SAM" id="Phobius"/>
    </source>
</evidence>
<sequence length="499" mass="52051">MIAPVRASRDAILRHGLPGFAGTGLLAIGALGVGWLPLETNLLTNPLVDLLRGSAGGSLVARGFVFLGLAILLQAWLVLGADLLEERRPSLRSLTWILAIWSAPLILAPPMFSRDVYSYYVQGRLLDSGSDPTTMGVGSIPGWFQDGADPMWAESPTPYGPAFLIIERAIASFAHPNAYLAALLLRVASLAGVVLLVVFVPKLAAVHGVDPVRATWLAVLNPLVIMHFVSGAHNDSLMVGLIVAAFWLAATCRCVWGAALVGIAFAVKPIAIVALPFIGLLWAGSGASWPQRTRAWLLAALVFALTTASLFLAVDSGYGVLSAAFGTPSGVLTWLSPTTAVGQVIGYLTTAIGVTADSAPAVFIVRAIGSAAALAVIAVLILRPSGRSPVRGAALAIGALVVLGPVIQPWYLLWALPLFAVSGLAHRGMQVAVLITTAFTVHGMVESSTTSDNFLDITDGITFIIAVAIVGLVALASPRERRLLLGAPTSDIAEGRMHA</sequence>
<accession>A0A6J7KAB7</accession>
<evidence type="ECO:0000256" key="6">
    <source>
        <dbReference type="ARBA" id="ARBA00023136"/>
    </source>
</evidence>
<keyword evidence="3" id="KW-0808">Transferase</keyword>